<dbReference type="GO" id="GO:0005524">
    <property type="term" value="F:ATP binding"/>
    <property type="evidence" value="ECO:0007669"/>
    <property type="project" value="UniProtKB-KW"/>
</dbReference>
<dbReference type="EMBL" id="JACDQQ010001322">
    <property type="protein sequence ID" value="MBA0086035.1"/>
    <property type="molecule type" value="Genomic_DNA"/>
</dbReference>
<dbReference type="PANTHER" id="PTHR43740">
    <property type="entry name" value="LEUCYL-TRNA SYNTHETASE"/>
    <property type="match status" value="1"/>
</dbReference>
<evidence type="ECO:0000256" key="7">
    <source>
        <dbReference type="ARBA" id="ARBA00023146"/>
    </source>
</evidence>
<dbReference type="PANTHER" id="PTHR43740:SF2">
    <property type="entry name" value="LEUCINE--TRNA LIGASE, MITOCHONDRIAL"/>
    <property type="match status" value="1"/>
</dbReference>
<evidence type="ECO:0000256" key="2">
    <source>
        <dbReference type="ARBA" id="ARBA00013164"/>
    </source>
</evidence>
<keyword evidence="3 13" id="KW-0436">Ligase</keyword>
<keyword evidence="6" id="KW-0648">Protein biosynthesis</keyword>
<keyword evidence="7" id="KW-0030">Aminoacyl-tRNA synthetase</keyword>
<organism evidence="13 14">
    <name type="scientific">Candidatus Acidiferrum panamense</name>
    <dbReference type="NCBI Taxonomy" id="2741543"/>
    <lineage>
        <taxon>Bacteria</taxon>
        <taxon>Pseudomonadati</taxon>
        <taxon>Acidobacteriota</taxon>
        <taxon>Terriglobia</taxon>
        <taxon>Candidatus Acidiferrales</taxon>
        <taxon>Candidatus Acidiferrum</taxon>
    </lineage>
</organism>
<evidence type="ECO:0000256" key="1">
    <source>
        <dbReference type="ARBA" id="ARBA00005594"/>
    </source>
</evidence>
<comment type="caution">
    <text evidence="13">The sequence shown here is derived from an EMBL/GenBank/DDBJ whole genome shotgun (WGS) entry which is preliminary data.</text>
</comment>
<feature type="domain" description="Methionyl/Valyl/Leucyl/Isoleucyl-tRNA synthetase anticodon-binding" evidence="11">
    <location>
        <begin position="351"/>
        <end position="477"/>
    </location>
</feature>
<dbReference type="PRINTS" id="PR00985">
    <property type="entry name" value="TRNASYNTHLEU"/>
</dbReference>
<dbReference type="GO" id="GO:0006429">
    <property type="term" value="P:leucyl-tRNA aminoacylation"/>
    <property type="evidence" value="ECO:0007669"/>
    <property type="project" value="InterPro"/>
</dbReference>
<dbReference type="CDD" id="cd07958">
    <property type="entry name" value="Anticodon_Ia_Leu_BEm"/>
    <property type="match status" value="1"/>
</dbReference>
<dbReference type="FunFam" id="1.10.730.10:FF:000002">
    <property type="entry name" value="Leucine--tRNA ligase"/>
    <property type="match status" value="1"/>
</dbReference>
<evidence type="ECO:0000256" key="6">
    <source>
        <dbReference type="ARBA" id="ARBA00022917"/>
    </source>
</evidence>
<comment type="catalytic activity">
    <reaction evidence="9">
        <text>tRNA(Leu) + L-leucine + ATP = L-leucyl-tRNA(Leu) + AMP + diphosphate</text>
        <dbReference type="Rhea" id="RHEA:11688"/>
        <dbReference type="Rhea" id="RHEA-COMP:9613"/>
        <dbReference type="Rhea" id="RHEA-COMP:9622"/>
        <dbReference type="ChEBI" id="CHEBI:30616"/>
        <dbReference type="ChEBI" id="CHEBI:33019"/>
        <dbReference type="ChEBI" id="CHEBI:57427"/>
        <dbReference type="ChEBI" id="CHEBI:78442"/>
        <dbReference type="ChEBI" id="CHEBI:78494"/>
        <dbReference type="ChEBI" id="CHEBI:456215"/>
        <dbReference type="EC" id="6.1.1.4"/>
    </reaction>
</comment>
<dbReference type="InterPro" id="IPR014729">
    <property type="entry name" value="Rossmann-like_a/b/a_fold"/>
</dbReference>
<dbReference type="GO" id="GO:0002161">
    <property type="term" value="F:aminoacyl-tRNA deacylase activity"/>
    <property type="evidence" value="ECO:0007669"/>
    <property type="project" value="InterPro"/>
</dbReference>
<feature type="domain" description="Leucyl-tRNA synthetase editing" evidence="12">
    <location>
        <begin position="1"/>
        <end position="91"/>
    </location>
</feature>
<evidence type="ECO:0000256" key="8">
    <source>
        <dbReference type="ARBA" id="ARBA00030520"/>
    </source>
</evidence>
<dbReference type="InterPro" id="IPR002302">
    <property type="entry name" value="Leu-tRNA-ligase"/>
</dbReference>
<dbReference type="SUPFAM" id="SSF47323">
    <property type="entry name" value="Anticodon-binding domain of a subclass of class I aminoacyl-tRNA synthetases"/>
    <property type="match status" value="1"/>
</dbReference>
<dbReference type="Gene3D" id="3.90.740.10">
    <property type="entry name" value="Valyl/Leucyl/Isoleucyl-tRNA synthetase, editing domain"/>
    <property type="match status" value="1"/>
</dbReference>
<comment type="similarity">
    <text evidence="1">Belongs to the class-I aminoacyl-tRNA synthetase family.</text>
</comment>
<keyword evidence="4" id="KW-0547">Nucleotide-binding</keyword>
<dbReference type="InterPro" id="IPR009080">
    <property type="entry name" value="tRNAsynth_Ia_anticodon-bd"/>
</dbReference>
<accession>A0A7V8NRV1</accession>
<dbReference type="InterPro" id="IPR013155">
    <property type="entry name" value="M/V/L/I-tRNA-synth_anticd-bd"/>
</dbReference>
<keyword evidence="5" id="KW-0067">ATP-binding</keyword>
<dbReference type="InterPro" id="IPR002300">
    <property type="entry name" value="aa-tRNA-synth_Ia"/>
</dbReference>
<dbReference type="Gene3D" id="3.10.20.590">
    <property type="match status" value="1"/>
</dbReference>
<dbReference type="SUPFAM" id="SSF50677">
    <property type="entry name" value="ValRS/IleRS/LeuRS editing domain"/>
    <property type="match status" value="1"/>
</dbReference>
<evidence type="ECO:0000313" key="14">
    <source>
        <dbReference type="Proteomes" id="UP000567293"/>
    </source>
</evidence>
<evidence type="ECO:0000313" key="13">
    <source>
        <dbReference type="EMBL" id="MBA0086035.1"/>
    </source>
</evidence>
<dbReference type="InterPro" id="IPR009008">
    <property type="entry name" value="Val/Leu/Ile-tRNA-synth_edit"/>
</dbReference>
<dbReference type="Pfam" id="PF08264">
    <property type="entry name" value="Anticodon_1"/>
    <property type="match status" value="1"/>
</dbReference>
<dbReference type="Pfam" id="PF00133">
    <property type="entry name" value="tRNA-synt_1"/>
    <property type="match status" value="1"/>
</dbReference>
<evidence type="ECO:0000256" key="9">
    <source>
        <dbReference type="ARBA" id="ARBA00047469"/>
    </source>
</evidence>
<reference evidence="13" key="1">
    <citation type="submission" date="2020-06" db="EMBL/GenBank/DDBJ databases">
        <title>Legume-microbial interactions unlock mineral nutrients during tropical forest succession.</title>
        <authorList>
            <person name="Epihov D.Z."/>
        </authorList>
    </citation>
    <scope>NUCLEOTIDE SEQUENCE [LARGE SCALE GENOMIC DNA]</scope>
    <source>
        <strain evidence="13">Pan2503</strain>
    </source>
</reference>
<feature type="domain" description="Aminoacyl-tRNA synthetase class Ia" evidence="10">
    <location>
        <begin position="107"/>
        <end position="308"/>
    </location>
</feature>
<dbReference type="AlphaFoldDB" id="A0A7V8NRV1"/>
<dbReference type="Gene3D" id="1.10.730.10">
    <property type="entry name" value="Isoleucyl-tRNA Synthetase, Domain 1"/>
    <property type="match status" value="1"/>
</dbReference>
<proteinExistence type="inferred from homology"/>
<evidence type="ECO:0000259" key="11">
    <source>
        <dbReference type="Pfam" id="PF08264"/>
    </source>
</evidence>
<dbReference type="Proteomes" id="UP000567293">
    <property type="component" value="Unassembled WGS sequence"/>
</dbReference>
<dbReference type="Pfam" id="PF13603">
    <property type="entry name" value="tRNA-synt_1_2"/>
    <property type="match status" value="1"/>
</dbReference>
<dbReference type="GO" id="GO:0005829">
    <property type="term" value="C:cytosol"/>
    <property type="evidence" value="ECO:0007669"/>
    <property type="project" value="TreeGrafter"/>
</dbReference>
<keyword evidence="14" id="KW-1185">Reference proteome</keyword>
<dbReference type="Gene3D" id="3.40.50.620">
    <property type="entry name" value="HUPs"/>
    <property type="match status" value="1"/>
</dbReference>
<dbReference type="GO" id="GO:0004823">
    <property type="term" value="F:leucine-tRNA ligase activity"/>
    <property type="evidence" value="ECO:0007669"/>
    <property type="project" value="UniProtKB-EC"/>
</dbReference>
<dbReference type="SUPFAM" id="SSF52374">
    <property type="entry name" value="Nucleotidylyl transferase"/>
    <property type="match status" value="1"/>
</dbReference>
<evidence type="ECO:0000256" key="3">
    <source>
        <dbReference type="ARBA" id="ARBA00022598"/>
    </source>
</evidence>
<evidence type="ECO:0000256" key="4">
    <source>
        <dbReference type="ARBA" id="ARBA00022741"/>
    </source>
</evidence>
<protein>
    <recommendedName>
        <fullName evidence="2">leucine--tRNA ligase</fullName>
        <ecNumber evidence="2">6.1.1.4</ecNumber>
    </recommendedName>
    <alternativeName>
        <fullName evidence="8">Leucyl-tRNA synthetase</fullName>
    </alternativeName>
</protein>
<sequence>KKRIPIWVGNFVLMEYGTGAIMAVPAHDQRDLEFCRKYKLPVRVVIQPLEGKEVVAEKLETAFDEHIQGKLVNSGPFNGLSPTDAIAEMSAFAEQKGFGKAQTIFRLRDWGISRQRYWGTPIPVVYCAKDGMMPVPDKDLPVLLPPNPKLTGEGESPLASTPEFVNTTCPKCGGPARRETDTMDTFVDSSWYFYRYCDPHNDKAPFDSAKVEYWFPIDQYIGGITHAILHLLYSRFWCKVMCDLGLVKHNEPIARLFTQGMVQKGGVAMSKSRGNVVGAEEMAQKYGADTGRLYTLFAAPPEKDLEWSEESIEGCWRFVNRVYRLIERHGEAIRSAKAFDFGRSPMSETERELIRKTYKTLERVTNDFETRWHFNSAIALIMDLTNAIYAAEPLEKDVRPEVRREILEIVTLMLAPMTPHLAEELWEMVGHSDGLWNAKWPYLGVEQIELARDVEVEIPVQVNGRVRARIRVTAGSSESDVVRVALALPAIANHVNGKRVVKQIYVPDKLLNLVVA</sequence>
<dbReference type="EC" id="6.1.1.4" evidence="2"/>
<dbReference type="InterPro" id="IPR025709">
    <property type="entry name" value="Leu_tRNA-synth_edit"/>
</dbReference>
<evidence type="ECO:0000256" key="5">
    <source>
        <dbReference type="ARBA" id="ARBA00022840"/>
    </source>
</evidence>
<feature type="non-terminal residue" evidence="13">
    <location>
        <position position="1"/>
    </location>
</feature>
<name>A0A7V8NRV1_9BACT</name>
<gene>
    <name evidence="13" type="ORF">HRJ53_13635</name>
</gene>
<dbReference type="FunFam" id="3.40.50.620:FF:000100">
    <property type="entry name" value="probable leucine--tRNA ligase, mitochondrial"/>
    <property type="match status" value="1"/>
</dbReference>
<evidence type="ECO:0000259" key="12">
    <source>
        <dbReference type="Pfam" id="PF13603"/>
    </source>
</evidence>
<evidence type="ECO:0000259" key="10">
    <source>
        <dbReference type="Pfam" id="PF00133"/>
    </source>
</evidence>